<dbReference type="HOGENOM" id="CLU_3192550_0_0_1"/>
<reference evidence="2 3" key="1">
    <citation type="submission" date="2013-11" db="EMBL/GenBank/DDBJ databases">
        <title>The Genome Sequence of Phytophthora parasitica P1569.</title>
        <authorList>
            <consortium name="The Broad Institute Genomics Platform"/>
            <person name="Russ C."/>
            <person name="Tyler B."/>
            <person name="Panabieres F."/>
            <person name="Shan W."/>
            <person name="Tripathy S."/>
            <person name="Grunwald N."/>
            <person name="Machado M."/>
            <person name="Johnson C.S."/>
            <person name="Arredondo F."/>
            <person name="Hong C."/>
            <person name="Coffey M."/>
            <person name="Young S.K."/>
            <person name="Zeng Q."/>
            <person name="Gargeya S."/>
            <person name="Fitzgerald M."/>
            <person name="Abouelleil A."/>
            <person name="Alvarado L."/>
            <person name="Chapman S.B."/>
            <person name="Gainer-Dewar J."/>
            <person name="Goldberg J."/>
            <person name="Griggs A."/>
            <person name="Gujja S."/>
            <person name="Hansen M."/>
            <person name="Howarth C."/>
            <person name="Imamovic A."/>
            <person name="Ireland A."/>
            <person name="Larimer J."/>
            <person name="McCowan C."/>
            <person name="Murphy C."/>
            <person name="Pearson M."/>
            <person name="Poon T.W."/>
            <person name="Priest M."/>
            <person name="Roberts A."/>
            <person name="Saif S."/>
            <person name="Shea T."/>
            <person name="Sykes S."/>
            <person name="Wortman J."/>
            <person name="Nusbaum C."/>
            <person name="Birren B."/>
        </authorList>
    </citation>
    <scope>NUCLEOTIDE SEQUENCE [LARGE SCALE GENOMIC DNA]</scope>
    <source>
        <strain evidence="2 3">P1569</strain>
    </source>
</reference>
<comment type="caution">
    <text evidence="2">The sequence shown here is derived from an EMBL/GenBank/DDBJ whole genome shotgun (WGS) entry which is preliminary data.</text>
</comment>
<feature type="compositionally biased region" description="Basic and acidic residues" evidence="1">
    <location>
        <begin position="1"/>
        <end position="16"/>
    </location>
</feature>
<dbReference type="Proteomes" id="UP000018721">
    <property type="component" value="Unassembled WGS sequence"/>
</dbReference>
<protein>
    <submittedName>
        <fullName evidence="2">Uncharacterized protein</fullName>
    </submittedName>
</protein>
<evidence type="ECO:0000313" key="3">
    <source>
        <dbReference type="Proteomes" id="UP000018721"/>
    </source>
</evidence>
<evidence type="ECO:0000313" key="2">
    <source>
        <dbReference type="EMBL" id="ETI33981.1"/>
    </source>
</evidence>
<gene>
    <name evidence="2" type="ORF">F443_19421</name>
</gene>
<feature type="compositionally biased region" description="Basic and acidic residues" evidence="1">
    <location>
        <begin position="34"/>
        <end position="46"/>
    </location>
</feature>
<sequence length="46" mass="5489">MAIPDHLKFRADENTEKNLSQPDPAIRPHAQRLRPQELDRPRYTHE</sequence>
<feature type="region of interest" description="Disordered" evidence="1">
    <location>
        <begin position="1"/>
        <end position="46"/>
    </location>
</feature>
<name>V9E4W1_PHYNI</name>
<accession>V9E4W1</accession>
<organism evidence="2 3">
    <name type="scientific">Phytophthora nicotianae P1569</name>
    <dbReference type="NCBI Taxonomy" id="1317065"/>
    <lineage>
        <taxon>Eukaryota</taxon>
        <taxon>Sar</taxon>
        <taxon>Stramenopiles</taxon>
        <taxon>Oomycota</taxon>
        <taxon>Peronosporomycetes</taxon>
        <taxon>Peronosporales</taxon>
        <taxon>Peronosporaceae</taxon>
        <taxon>Phytophthora</taxon>
    </lineage>
</organism>
<proteinExistence type="predicted"/>
<dbReference type="AlphaFoldDB" id="V9E4W1"/>
<evidence type="ECO:0000256" key="1">
    <source>
        <dbReference type="SAM" id="MobiDB-lite"/>
    </source>
</evidence>
<dbReference type="EMBL" id="ANIZ01003365">
    <property type="protein sequence ID" value="ETI33981.1"/>
    <property type="molecule type" value="Genomic_DNA"/>
</dbReference>
<keyword evidence="3" id="KW-1185">Reference proteome</keyword>